<keyword evidence="1" id="KW-0547">Nucleotide-binding</keyword>
<dbReference type="InterPro" id="IPR050055">
    <property type="entry name" value="EF-Tu_GTPase"/>
</dbReference>
<accession>A0ABT3GEW7</accession>
<dbReference type="Gene3D" id="2.40.30.10">
    <property type="entry name" value="Translation factors"/>
    <property type="match status" value="1"/>
</dbReference>
<dbReference type="PROSITE" id="PS51257">
    <property type="entry name" value="PROKAR_LIPOPROTEIN"/>
    <property type="match status" value="1"/>
</dbReference>
<proteinExistence type="predicted"/>
<gene>
    <name evidence="3" type="ORF">OKA05_03375</name>
</gene>
<evidence type="ECO:0000256" key="2">
    <source>
        <dbReference type="ARBA" id="ARBA00023134"/>
    </source>
</evidence>
<dbReference type="Proteomes" id="UP001320876">
    <property type="component" value="Unassembled WGS sequence"/>
</dbReference>
<sequence>MIRILTLVFVALLAACSDREAPQNAKSDGEKTVSTGPAVVVLGGDTSGPFVDGLRSAGVANAQASSSENVAERAKLVSSADVALVLVDATQGPLPVNREDVLLARQFCRGPVIIGFARSASIEDPELLELEELEMRELLNTYELPGETSTVCFDSEQARTKHPKGFPAIAGLLSKLDAVGQAPSSESVQVAEASIYALADLESFKQGLVRPIDNGTFRVVFGHQEVDVEIQTGKAIQPASSGTASIRLSEPLNLPPGARFVIANQNHVIAAGSVTQIKR</sequence>
<dbReference type="InterPro" id="IPR027417">
    <property type="entry name" value="P-loop_NTPase"/>
</dbReference>
<dbReference type="PANTHER" id="PTHR43721:SF22">
    <property type="entry name" value="ELONGATION FACTOR TU, MITOCHONDRIAL"/>
    <property type="match status" value="1"/>
</dbReference>
<protein>
    <submittedName>
        <fullName evidence="3">Uncharacterized protein</fullName>
    </submittedName>
</protein>
<dbReference type="InterPro" id="IPR009001">
    <property type="entry name" value="Transl_elong_EF1A/Init_IF2_C"/>
</dbReference>
<evidence type="ECO:0000313" key="3">
    <source>
        <dbReference type="EMBL" id="MCW1921579.1"/>
    </source>
</evidence>
<evidence type="ECO:0000256" key="1">
    <source>
        <dbReference type="ARBA" id="ARBA00022741"/>
    </source>
</evidence>
<reference evidence="3 4" key="1">
    <citation type="submission" date="2022-10" db="EMBL/GenBank/DDBJ databases">
        <title>Luteolibacter arcticus strain CCTCC AB 2014275, whole genome shotgun sequencing project.</title>
        <authorList>
            <person name="Zhao G."/>
            <person name="Shen L."/>
        </authorList>
    </citation>
    <scope>NUCLEOTIDE SEQUENCE [LARGE SCALE GENOMIC DNA]</scope>
    <source>
        <strain evidence="3 4">CCTCC AB 2014275</strain>
    </source>
</reference>
<comment type="caution">
    <text evidence="3">The sequence shown here is derived from an EMBL/GenBank/DDBJ whole genome shotgun (WGS) entry which is preliminary data.</text>
</comment>
<dbReference type="RefSeq" id="WP_264485688.1">
    <property type="nucleotide sequence ID" value="NZ_JAPDDT010000001.1"/>
</dbReference>
<keyword evidence="2" id="KW-0342">GTP-binding</keyword>
<name>A0ABT3GEW7_9BACT</name>
<dbReference type="Gene3D" id="3.40.50.300">
    <property type="entry name" value="P-loop containing nucleotide triphosphate hydrolases"/>
    <property type="match status" value="1"/>
</dbReference>
<dbReference type="PANTHER" id="PTHR43721">
    <property type="entry name" value="ELONGATION FACTOR TU-RELATED"/>
    <property type="match status" value="1"/>
</dbReference>
<evidence type="ECO:0000313" key="4">
    <source>
        <dbReference type="Proteomes" id="UP001320876"/>
    </source>
</evidence>
<organism evidence="3 4">
    <name type="scientific">Luteolibacter arcticus</name>
    <dbReference type="NCBI Taxonomy" id="1581411"/>
    <lineage>
        <taxon>Bacteria</taxon>
        <taxon>Pseudomonadati</taxon>
        <taxon>Verrucomicrobiota</taxon>
        <taxon>Verrucomicrobiia</taxon>
        <taxon>Verrucomicrobiales</taxon>
        <taxon>Verrucomicrobiaceae</taxon>
        <taxon>Luteolibacter</taxon>
    </lineage>
</organism>
<keyword evidence="4" id="KW-1185">Reference proteome</keyword>
<dbReference type="EMBL" id="JAPDDT010000001">
    <property type="protein sequence ID" value="MCW1921579.1"/>
    <property type="molecule type" value="Genomic_DNA"/>
</dbReference>
<dbReference type="SUPFAM" id="SSF50465">
    <property type="entry name" value="EF-Tu/eEF-1alpha/eIF2-gamma C-terminal domain"/>
    <property type="match status" value="1"/>
</dbReference>